<protein>
    <submittedName>
        <fullName evidence="1">Uncharacterized protein</fullName>
    </submittedName>
</protein>
<accession>A0A829YJR5</accession>
<name>A0A829YJR5_9GAMM</name>
<keyword evidence="2" id="KW-1185">Reference proteome</keyword>
<gene>
    <name evidence="1" type="ORF">GCM10011487_54490</name>
</gene>
<dbReference type="RefSeq" id="WP_161815067.1">
    <property type="nucleotide sequence ID" value="NZ_BLJN01000006.1"/>
</dbReference>
<evidence type="ECO:0000313" key="2">
    <source>
        <dbReference type="Proteomes" id="UP000445000"/>
    </source>
</evidence>
<evidence type="ECO:0000313" key="1">
    <source>
        <dbReference type="EMBL" id="GFE83449.1"/>
    </source>
</evidence>
<comment type="caution">
    <text evidence="1">The sequence shown here is derived from an EMBL/GenBank/DDBJ whole genome shotgun (WGS) entry which is preliminary data.</text>
</comment>
<dbReference type="EMBL" id="BLJN01000006">
    <property type="protein sequence ID" value="GFE83449.1"/>
    <property type="molecule type" value="Genomic_DNA"/>
</dbReference>
<proteinExistence type="predicted"/>
<dbReference type="AlphaFoldDB" id="A0A829YJR5"/>
<organism evidence="1 2">
    <name type="scientific">Steroidobacter agaridevorans</name>
    <dbReference type="NCBI Taxonomy" id="2695856"/>
    <lineage>
        <taxon>Bacteria</taxon>
        <taxon>Pseudomonadati</taxon>
        <taxon>Pseudomonadota</taxon>
        <taxon>Gammaproteobacteria</taxon>
        <taxon>Steroidobacterales</taxon>
        <taxon>Steroidobacteraceae</taxon>
        <taxon>Steroidobacter</taxon>
    </lineage>
</organism>
<reference evidence="2" key="1">
    <citation type="submission" date="2020-01" db="EMBL/GenBank/DDBJ databases">
        <title>'Steroidobacter agaridevorans' sp. nov., agar-degrading bacteria isolated from rhizosphere soils.</title>
        <authorList>
            <person name="Ikenaga M."/>
            <person name="Kataoka M."/>
            <person name="Murouchi A."/>
            <person name="Katsuragi S."/>
            <person name="Sakai M."/>
        </authorList>
    </citation>
    <scope>NUCLEOTIDE SEQUENCE [LARGE SCALE GENOMIC DNA]</scope>
    <source>
        <strain evidence="2">YU21-B</strain>
    </source>
</reference>
<dbReference type="Proteomes" id="UP000445000">
    <property type="component" value="Unassembled WGS sequence"/>
</dbReference>
<sequence length="101" mass="11147">MSQRTIYFSVNPGESGGHWIAVNDQDVSLNNHKGTTTVDGVRQKHVLTWWFTGEEGTKISIVGSLDAEGAQIVVKVESEVPKDEYDGGGRRRFDLSIKGKK</sequence>